<comment type="caution">
    <text evidence="2">The sequence shown here is derived from an EMBL/GenBank/DDBJ whole genome shotgun (WGS) entry which is preliminary data.</text>
</comment>
<organism evidence="2 3">
    <name type="scientific">Bradyrhizobium vignae</name>
    <dbReference type="NCBI Taxonomy" id="1549949"/>
    <lineage>
        <taxon>Bacteria</taxon>
        <taxon>Pseudomonadati</taxon>
        <taxon>Pseudomonadota</taxon>
        <taxon>Alphaproteobacteria</taxon>
        <taxon>Hyphomicrobiales</taxon>
        <taxon>Nitrobacteraceae</taxon>
        <taxon>Bradyrhizobium</taxon>
    </lineage>
</organism>
<dbReference type="Proteomes" id="UP000669317">
    <property type="component" value="Unassembled WGS sequence"/>
</dbReference>
<keyword evidence="1" id="KW-1133">Transmembrane helix</keyword>
<keyword evidence="1" id="KW-0472">Membrane</keyword>
<dbReference type="EMBL" id="JAGIKT010000087">
    <property type="protein sequence ID" value="MBP0115585.1"/>
    <property type="molecule type" value="Genomic_DNA"/>
</dbReference>
<keyword evidence="1" id="KW-0812">Transmembrane</keyword>
<accession>A0ABS4A599</accession>
<reference evidence="2 3" key="1">
    <citation type="submission" date="2021-03" db="EMBL/GenBank/DDBJ databases">
        <title>Genome Sequence of Bradyrhizobium vignae strain ISRA400.</title>
        <authorList>
            <person name="Tisa L.S."/>
            <person name="Svistoonoff S."/>
            <person name="Hocher V."/>
            <person name="Fall S."/>
            <person name="Zaiya A."/>
            <person name="Naing D."/>
            <person name="Niang N."/>
            <person name="Diouf A."/>
            <person name="Dasylva M.C."/>
            <person name="Toure O."/>
            <person name="Gueye M."/>
            <person name="Gully D."/>
            <person name="Tisseyre P."/>
            <person name="Simpson S."/>
            <person name="Morris K."/>
            <person name="Thomas W.K."/>
        </authorList>
    </citation>
    <scope>NUCLEOTIDE SEQUENCE [LARGE SCALE GENOMIC DNA]</scope>
    <source>
        <strain evidence="2 3">ISRA400</strain>
    </source>
</reference>
<evidence type="ECO:0000313" key="2">
    <source>
        <dbReference type="EMBL" id="MBP0115585.1"/>
    </source>
</evidence>
<gene>
    <name evidence="2" type="ORF">JWS04_31875</name>
</gene>
<protein>
    <submittedName>
        <fullName evidence="2">Uncharacterized protein</fullName>
    </submittedName>
</protein>
<evidence type="ECO:0000313" key="3">
    <source>
        <dbReference type="Proteomes" id="UP000669317"/>
    </source>
</evidence>
<dbReference type="RefSeq" id="WP_209296383.1">
    <property type="nucleotide sequence ID" value="NZ_JAGIKT010000087.1"/>
</dbReference>
<evidence type="ECO:0000256" key="1">
    <source>
        <dbReference type="SAM" id="Phobius"/>
    </source>
</evidence>
<proteinExistence type="predicted"/>
<keyword evidence="3" id="KW-1185">Reference proteome</keyword>
<name>A0ABS4A599_9BRAD</name>
<feature type="transmembrane region" description="Helical" evidence="1">
    <location>
        <begin position="108"/>
        <end position="128"/>
    </location>
</feature>
<feature type="transmembrane region" description="Helical" evidence="1">
    <location>
        <begin position="70"/>
        <end position="96"/>
    </location>
</feature>
<sequence>MRMLLFGLGVLSLLALVIWIGFFSSRPAFRAEIAGRGFSEPSFSATANNELTRGEKVRDGLVEGAKRWDFLFHLASWASLAATSIVTLITGALGNLDTLGPNKRSLRIVAIGLLSALASVSTLFGSYAKGETQSFRAAAVELTTTLRRSVNDLKAAPSDEQAILLQLKPAIDGAER</sequence>